<sequence>MRGIAAITVCAVAAFFASASFDAPAEAKKFKPPHVAKNFGKQAGKAARNAGKSVSRAARWGGTALWVGTGVGWGHAKVTNNCTYYYNRYKETRDPKWKHQYNACIR</sequence>
<proteinExistence type="predicted"/>
<accession>A0A1E3VXX6</accession>
<organism evidence="2 3">
    <name type="scientific">Methyloceanibacter superfactus</name>
    <dbReference type="NCBI Taxonomy" id="1774969"/>
    <lineage>
        <taxon>Bacteria</taxon>
        <taxon>Pseudomonadati</taxon>
        <taxon>Pseudomonadota</taxon>
        <taxon>Alphaproteobacteria</taxon>
        <taxon>Hyphomicrobiales</taxon>
        <taxon>Hyphomicrobiaceae</taxon>
        <taxon>Methyloceanibacter</taxon>
    </lineage>
</organism>
<dbReference type="RefSeq" id="WP_069441589.1">
    <property type="nucleotide sequence ID" value="NZ_LPWF01000024.1"/>
</dbReference>
<dbReference type="EMBL" id="LPWF01000024">
    <property type="protein sequence ID" value="ODR97766.1"/>
    <property type="molecule type" value="Genomic_DNA"/>
</dbReference>
<evidence type="ECO:0000313" key="2">
    <source>
        <dbReference type="EMBL" id="ODR97766.1"/>
    </source>
</evidence>
<keyword evidence="1" id="KW-0732">Signal</keyword>
<protein>
    <recommendedName>
        <fullName evidence="4">Lectin-like protein BA14k</fullName>
    </recommendedName>
</protein>
<name>A0A1E3VXX6_9HYPH</name>
<comment type="caution">
    <text evidence="2">The sequence shown here is derived from an EMBL/GenBank/DDBJ whole genome shotgun (WGS) entry which is preliminary data.</text>
</comment>
<evidence type="ECO:0008006" key="4">
    <source>
        <dbReference type="Google" id="ProtNLM"/>
    </source>
</evidence>
<feature type="chain" id="PRO_5009138789" description="Lectin-like protein BA14k" evidence="1">
    <location>
        <begin position="26"/>
        <end position="106"/>
    </location>
</feature>
<dbReference type="OrthoDB" id="8451610at2"/>
<dbReference type="AlphaFoldDB" id="A0A1E3VXX6"/>
<evidence type="ECO:0000256" key="1">
    <source>
        <dbReference type="SAM" id="SignalP"/>
    </source>
</evidence>
<feature type="signal peptide" evidence="1">
    <location>
        <begin position="1"/>
        <end position="25"/>
    </location>
</feature>
<dbReference type="STRING" id="1774969.AUC69_01175"/>
<reference evidence="2 3" key="1">
    <citation type="journal article" date="2016" name="Environ. Microbiol.">
        <title>New Methyloceanibacter diversity from North Sea sediments includes methanotroph containing solely the soluble methane monooxygenase.</title>
        <authorList>
            <person name="Vekeman B."/>
            <person name="Kerckhof F.M."/>
            <person name="Cremers G."/>
            <person name="de Vos P."/>
            <person name="Vandamme P."/>
            <person name="Boon N."/>
            <person name="Op den Camp H.J."/>
            <person name="Heylen K."/>
        </authorList>
    </citation>
    <scope>NUCLEOTIDE SEQUENCE [LARGE SCALE GENOMIC DNA]</scope>
    <source>
        <strain evidence="2 3">R-67175</strain>
    </source>
</reference>
<gene>
    <name evidence="2" type="ORF">AUC69_01175</name>
</gene>
<keyword evidence="3" id="KW-1185">Reference proteome</keyword>
<dbReference type="Proteomes" id="UP000094472">
    <property type="component" value="Unassembled WGS sequence"/>
</dbReference>
<evidence type="ECO:0000313" key="3">
    <source>
        <dbReference type="Proteomes" id="UP000094472"/>
    </source>
</evidence>